<dbReference type="Gene3D" id="2.50.20.10">
    <property type="entry name" value="Lipoprotein localisation LolA/LolB/LppX"/>
    <property type="match status" value="1"/>
</dbReference>
<sequence>MLMAGAPAEAAPISVDTTGSRVTGFLQKVQQAYKNASYLSVNLLYRYANKNQPDKNVETMSGELAMDRNRVRLVMDEVESITTEKYTIQVIKADKLIYLSTPKPAQSTDPISMVDTILSHMEGVRTELVRNNGLARLNIYFPSGMQYRSIAMTINESTGYFEKVRYELNTEGLLTEDQIARTGKPGDYQPEGIIEVLFSNYRQGQFTDSIFDEGIYFTRRGKGDYQPTEQYKDYQVYLASSNL</sequence>
<accession>A0A1V9EP05</accession>
<evidence type="ECO:0000313" key="1">
    <source>
        <dbReference type="EMBL" id="OQP47878.1"/>
    </source>
</evidence>
<evidence type="ECO:0000313" key="2">
    <source>
        <dbReference type="Proteomes" id="UP000192610"/>
    </source>
</evidence>
<dbReference type="AlphaFoldDB" id="A0A1V9EP05"/>
<organism evidence="1 2">
    <name type="scientific">Niastella yeongjuensis</name>
    <dbReference type="NCBI Taxonomy" id="354355"/>
    <lineage>
        <taxon>Bacteria</taxon>
        <taxon>Pseudomonadati</taxon>
        <taxon>Bacteroidota</taxon>
        <taxon>Chitinophagia</taxon>
        <taxon>Chitinophagales</taxon>
        <taxon>Chitinophagaceae</taxon>
        <taxon>Niastella</taxon>
    </lineage>
</organism>
<keyword evidence="2" id="KW-1185">Reference proteome</keyword>
<dbReference type="Proteomes" id="UP000192610">
    <property type="component" value="Unassembled WGS sequence"/>
</dbReference>
<proteinExistence type="predicted"/>
<comment type="caution">
    <text evidence="1">The sequence shown here is derived from an EMBL/GenBank/DDBJ whole genome shotgun (WGS) entry which is preliminary data.</text>
</comment>
<dbReference type="EMBL" id="LVXG01000021">
    <property type="protein sequence ID" value="OQP47878.1"/>
    <property type="molecule type" value="Genomic_DNA"/>
</dbReference>
<name>A0A1V9EP05_9BACT</name>
<protein>
    <submittedName>
        <fullName evidence="1">Uncharacterized protein</fullName>
    </submittedName>
</protein>
<reference evidence="2" key="1">
    <citation type="submission" date="2016-04" db="EMBL/GenBank/DDBJ databases">
        <authorList>
            <person name="Chen L."/>
            <person name="Zhuang W."/>
            <person name="Wang G."/>
        </authorList>
    </citation>
    <scope>NUCLEOTIDE SEQUENCE [LARGE SCALE GENOMIC DNA]</scope>
    <source>
        <strain evidence="2">17621</strain>
    </source>
</reference>
<gene>
    <name evidence="1" type="ORF">A4H97_30680</name>
</gene>
<dbReference type="STRING" id="354355.SAMN05660816_06709"/>